<feature type="transmembrane region" description="Helical" evidence="11">
    <location>
        <begin position="94"/>
        <end position="114"/>
    </location>
</feature>
<dbReference type="SMR" id="A0A445HKK9"/>
<sequence length="203" mass="20791">MEMVPSPPHCTVTEIGTWNCGNRNISLLRSDQSDVVAVIMAPFSGDETAPFFGFLGAAAALVFSCMGAAYGTAKSGVGVASMGVMRPELVMKSIVPVVMAGVLGIYGLIIAVIISTGINPKAKSYYLFDGYAHLSSGLACGLAGLSAGMAIGIVGDAGVRANAQQPKLFVGMILILIFAEALALYGLIVGIILSSRAGQSRAD</sequence>
<dbReference type="EMBL" id="QZWG01000012">
    <property type="protein sequence ID" value="RZB74114.1"/>
    <property type="molecule type" value="Genomic_DNA"/>
</dbReference>
<name>A0A445HKK9_GLYSO</name>
<keyword evidence="8 11" id="KW-1133">Transmembrane helix</keyword>
<evidence type="ECO:0000313" key="14">
    <source>
        <dbReference type="Proteomes" id="UP000289340"/>
    </source>
</evidence>
<dbReference type="GO" id="GO:0033179">
    <property type="term" value="C:proton-transporting V-type ATPase, V0 domain"/>
    <property type="evidence" value="ECO:0007669"/>
    <property type="project" value="InterPro"/>
</dbReference>
<keyword evidence="7 11" id="KW-0375">Hydrogen ion transport</keyword>
<gene>
    <name evidence="13" type="ORF">D0Y65_033280</name>
</gene>
<dbReference type="AlphaFoldDB" id="A0A445HKK9"/>
<evidence type="ECO:0000256" key="8">
    <source>
        <dbReference type="ARBA" id="ARBA00022989"/>
    </source>
</evidence>
<keyword evidence="5 11" id="KW-0926">Vacuole</keyword>
<protein>
    <recommendedName>
        <fullName evidence="11">V-type proton ATPase proteolipid subunit</fullName>
    </recommendedName>
</protein>
<dbReference type="PRINTS" id="PR00122">
    <property type="entry name" value="VACATPASE"/>
</dbReference>
<dbReference type="CDD" id="cd18175">
    <property type="entry name" value="ATP-synt_Vo_c_ATP6C_rpt1"/>
    <property type="match status" value="1"/>
</dbReference>
<dbReference type="InterPro" id="IPR035921">
    <property type="entry name" value="F/V-ATP_Csub_sf"/>
</dbReference>
<keyword evidence="9 11" id="KW-0406">Ion transport</keyword>
<comment type="similarity">
    <text evidence="3 11">Belongs to the V-ATPase proteolipid subunit family.</text>
</comment>
<proteinExistence type="inferred from homology"/>
<dbReference type="Pfam" id="PF00137">
    <property type="entry name" value="ATP-synt_C"/>
    <property type="match status" value="2"/>
</dbReference>
<dbReference type="PANTHER" id="PTHR10263">
    <property type="entry name" value="V-TYPE PROTON ATPASE PROTEOLIPID SUBUNIT"/>
    <property type="match status" value="1"/>
</dbReference>
<keyword evidence="14" id="KW-1185">Reference proteome</keyword>
<keyword evidence="4 11" id="KW-0813">Transport</keyword>
<evidence type="ECO:0000256" key="11">
    <source>
        <dbReference type="RuleBase" id="RU363060"/>
    </source>
</evidence>
<dbReference type="Proteomes" id="UP000289340">
    <property type="component" value="Chromosome 12"/>
</dbReference>
<reference evidence="13 14" key="1">
    <citation type="submission" date="2018-09" db="EMBL/GenBank/DDBJ databases">
        <title>A high-quality reference genome of wild soybean provides a powerful tool to mine soybean genomes.</title>
        <authorList>
            <person name="Xie M."/>
            <person name="Chung C.Y.L."/>
            <person name="Li M.-W."/>
            <person name="Wong F.-L."/>
            <person name="Chan T.-F."/>
            <person name="Lam H.-M."/>
        </authorList>
    </citation>
    <scope>NUCLEOTIDE SEQUENCE [LARGE SCALE GENOMIC DNA]</scope>
    <source>
        <strain evidence="14">cv. W05</strain>
        <tissue evidence="13">Hypocotyl of etiolated seedlings</tissue>
    </source>
</reference>
<dbReference type="CDD" id="cd18176">
    <property type="entry name" value="ATP-synt_Vo_c_ATP6C_rpt2"/>
    <property type="match status" value="1"/>
</dbReference>
<feature type="transmembrane region" description="Helical" evidence="11">
    <location>
        <begin position="51"/>
        <end position="73"/>
    </location>
</feature>
<comment type="caution">
    <text evidence="13">The sequence shown here is derived from an EMBL/GenBank/DDBJ whole genome shotgun (WGS) entry which is preliminary data.</text>
</comment>
<organism evidence="13 14">
    <name type="scientific">Glycine soja</name>
    <name type="common">Wild soybean</name>
    <dbReference type="NCBI Taxonomy" id="3848"/>
    <lineage>
        <taxon>Eukaryota</taxon>
        <taxon>Viridiplantae</taxon>
        <taxon>Streptophyta</taxon>
        <taxon>Embryophyta</taxon>
        <taxon>Tracheophyta</taxon>
        <taxon>Spermatophyta</taxon>
        <taxon>Magnoliopsida</taxon>
        <taxon>eudicotyledons</taxon>
        <taxon>Gunneridae</taxon>
        <taxon>Pentapetalae</taxon>
        <taxon>rosids</taxon>
        <taxon>fabids</taxon>
        <taxon>Fabales</taxon>
        <taxon>Fabaceae</taxon>
        <taxon>Papilionoideae</taxon>
        <taxon>50 kb inversion clade</taxon>
        <taxon>NPAAA clade</taxon>
        <taxon>indigoferoid/millettioid clade</taxon>
        <taxon>Phaseoleae</taxon>
        <taxon>Glycine</taxon>
        <taxon>Glycine subgen. Soja</taxon>
    </lineage>
</organism>
<dbReference type="InterPro" id="IPR002379">
    <property type="entry name" value="ATPase_proteolipid_c-like_dom"/>
</dbReference>
<evidence type="ECO:0000256" key="4">
    <source>
        <dbReference type="ARBA" id="ARBA00022448"/>
    </source>
</evidence>
<feature type="transmembrane region" description="Helical" evidence="11">
    <location>
        <begin position="134"/>
        <end position="156"/>
    </location>
</feature>
<dbReference type="Gene3D" id="1.20.120.610">
    <property type="entry name" value="lithium bound rotor ring of v- atpase"/>
    <property type="match status" value="1"/>
</dbReference>
<evidence type="ECO:0000256" key="10">
    <source>
        <dbReference type="ARBA" id="ARBA00023136"/>
    </source>
</evidence>
<evidence type="ECO:0000256" key="9">
    <source>
        <dbReference type="ARBA" id="ARBA00023065"/>
    </source>
</evidence>
<keyword evidence="6 11" id="KW-0812">Transmembrane</keyword>
<evidence type="ECO:0000313" key="13">
    <source>
        <dbReference type="EMBL" id="RZB74114.1"/>
    </source>
</evidence>
<dbReference type="GO" id="GO:0046961">
    <property type="term" value="F:proton-transporting ATPase activity, rotational mechanism"/>
    <property type="evidence" value="ECO:0007669"/>
    <property type="project" value="InterPro"/>
</dbReference>
<evidence type="ECO:0000256" key="3">
    <source>
        <dbReference type="ARBA" id="ARBA00007296"/>
    </source>
</evidence>
<dbReference type="SUPFAM" id="SSF81333">
    <property type="entry name" value="F1F0 ATP synthase subunit C"/>
    <property type="match status" value="2"/>
</dbReference>
<feature type="transmembrane region" description="Helical" evidence="11">
    <location>
        <begin position="168"/>
        <end position="193"/>
    </location>
</feature>
<keyword evidence="10 11" id="KW-0472">Membrane</keyword>
<comment type="subcellular location">
    <subcellularLocation>
        <location evidence="2 11">Vacuole membrane</location>
        <topology evidence="2 11">Multi-pass membrane protein</topology>
    </subcellularLocation>
</comment>
<dbReference type="GO" id="GO:0005774">
    <property type="term" value="C:vacuolar membrane"/>
    <property type="evidence" value="ECO:0007669"/>
    <property type="project" value="UniProtKB-SubCell"/>
</dbReference>
<dbReference type="FunFam" id="1.20.120.610:FF:000003">
    <property type="entry name" value="V-type proton ATPase proteolipid subunit"/>
    <property type="match status" value="1"/>
</dbReference>
<comment type="function">
    <text evidence="1 11">Proton-conducting pore forming subunit of the membrane integral V0 complex of vacuolar ATPase. V-ATPase is responsible for acidifying a variety of intracellular compartments in eukaryotic cells.</text>
</comment>
<evidence type="ECO:0000256" key="5">
    <source>
        <dbReference type="ARBA" id="ARBA00022554"/>
    </source>
</evidence>
<evidence type="ECO:0000256" key="6">
    <source>
        <dbReference type="ARBA" id="ARBA00022692"/>
    </source>
</evidence>
<dbReference type="Gramene" id="XM_028337777.1">
    <property type="protein sequence ID" value="XP_028193578.1"/>
    <property type="gene ID" value="LOC114379176"/>
</dbReference>
<feature type="domain" description="V-ATPase proteolipid subunit C-like" evidence="12">
    <location>
        <begin position="135"/>
        <end position="193"/>
    </location>
</feature>
<evidence type="ECO:0000259" key="12">
    <source>
        <dbReference type="Pfam" id="PF00137"/>
    </source>
</evidence>
<evidence type="ECO:0000256" key="1">
    <source>
        <dbReference type="ARBA" id="ARBA00002481"/>
    </source>
</evidence>
<evidence type="ECO:0000256" key="7">
    <source>
        <dbReference type="ARBA" id="ARBA00022781"/>
    </source>
</evidence>
<accession>A0A445HKK9</accession>
<evidence type="ECO:0000256" key="2">
    <source>
        <dbReference type="ARBA" id="ARBA00004128"/>
    </source>
</evidence>
<dbReference type="NCBIfam" id="TIGR01100">
    <property type="entry name" value="V_ATP_synt_C"/>
    <property type="match status" value="1"/>
</dbReference>
<dbReference type="InterPro" id="IPR000245">
    <property type="entry name" value="ATPase_proteolipid_csu"/>
</dbReference>
<dbReference type="InterPro" id="IPR011555">
    <property type="entry name" value="ATPase_proteolipid_su_C_euk"/>
</dbReference>
<feature type="domain" description="V-ATPase proteolipid subunit C-like" evidence="12">
    <location>
        <begin position="55"/>
        <end position="114"/>
    </location>
</feature>
<comment type="subunit">
    <text evidence="11">V-ATPase is a heteromultimeric enzyme composed of a peripheral catalytic V1 complex attached to an integral membrane V0 proton pore complex.</text>
</comment>